<feature type="region of interest" description="Disordered" evidence="1">
    <location>
        <begin position="239"/>
        <end position="278"/>
    </location>
</feature>
<dbReference type="Proteomes" id="UP001367676">
    <property type="component" value="Unassembled WGS sequence"/>
</dbReference>
<accession>A0AAN9XYG4</accession>
<proteinExistence type="predicted"/>
<feature type="compositionally biased region" description="Basic and acidic residues" evidence="1">
    <location>
        <begin position="247"/>
        <end position="272"/>
    </location>
</feature>
<reference evidence="3 4" key="1">
    <citation type="submission" date="2024-03" db="EMBL/GenBank/DDBJ databases">
        <title>Adaptation during the transition from Ophiocordyceps entomopathogen to insect associate is accompanied by gene loss and intensified selection.</title>
        <authorList>
            <person name="Ward C.M."/>
            <person name="Onetto C.A."/>
            <person name="Borneman A.R."/>
        </authorList>
    </citation>
    <scope>NUCLEOTIDE SEQUENCE [LARGE SCALE GENOMIC DNA]</scope>
    <source>
        <strain evidence="3">AWRI1</strain>
        <tissue evidence="3">Single Adult Female</tissue>
    </source>
</reference>
<evidence type="ECO:0000313" key="3">
    <source>
        <dbReference type="EMBL" id="KAK7574124.1"/>
    </source>
</evidence>
<keyword evidence="2" id="KW-0732">Signal</keyword>
<name>A0AAN9XYG4_9HEMI</name>
<evidence type="ECO:0000313" key="4">
    <source>
        <dbReference type="Proteomes" id="UP001367676"/>
    </source>
</evidence>
<dbReference type="EMBL" id="JBBCAQ010000037">
    <property type="protein sequence ID" value="KAK7574124.1"/>
    <property type="molecule type" value="Genomic_DNA"/>
</dbReference>
<evidence type="ECO:0000256" key="2">
    <source>
        <dbReference type="SAM" id="SignalP"/>
    </source>
</evidence>
<organism evidence="3 4">
    <name type="scientific">Parthenolecanium corni</name>
    <dbReference type="NCBI Taxonomy" id="536013"/>
    <lineage>
        <taxon>Eukaryota</taxon>
        <taxon>Metazoa</taxon>
        <taxon>Ecdysozoa</taxon>
        <taxon>Arthropoda</taxon>
        <taxon>Hexapoda</taxon>
        <taxon>Insecta</taxon>
        <taxon>Pterygota</taxon>
        <taxon>Neoptera</taxon>
        <taxon>Paraneoptera</taxon>
        <taxon>Hemiptera</taxon>
        <taxon>Sternorrhyncha</taxon>
        <taxon>Coccoidea</taxon>
        <taxon>Coccidae</taxon>
        <taxon>Parthenolecanium</taxon>
    </lineage>
</organism>
<feature type="chain" id="PRO_5043013122" evidence="2">
    <location>
        <begin position="24"/>
        <end position="278"/>
    </location>
</feature>
<sequence length="278" mass="31160">MIPKIFVVALSCVLIVQIHPIHGQDPKSQSTARPETASQNELANPIANKTVNIILRHFRITMTHPESAEFIRHFASSLRITFTDETGQLNVKHLVNFFVNTLMDSNTLDTVKILRQRLVQLADSDRSVPVTLETAAVTTRKLLDEPKVMAALEGLIEGINLLLDGMNEQKLLEGIGRVKNLQKLASFFTSNIKIPPNQEKLRKTQSDAQVSYQSPVGKGNMQLVSRGYDFHDDYGWINKEPQIQTSSKDKDNKNSKGEFQLESRDVHNDEHVPSAPAV</sequence>
<protein>
    <submittedName>
        <fullName evidence="3">Uncharacterized protein</fullName>
    </submittedName>
</protein>
<evidence type="ECO:0000256" key="1">
    <source>
        <dbReference type="SAM" id="MobiDB-lite"/>
    </source>
</evidence>
<dbReference type="AlphaFoldDB" id="A0AAN9XYG4"/>
<keyword evidence="4" id="KW-1185">Reference proteome</keyword>
<feature type="signal peptide" evidence="2">
    <location>
        <begin position="1"/>
        <end position="23"/>
    </location>
</feature>
<gene>
    <name evidence="3" type="ORF">V9T40_011315</name>
</gene>
<comment type="caution">
    <text evidence="3">The sequence shown here is derived from an EMBL/GenBank/DDBJ whole genome shotgun (WGS) entry which is preliminary data.</text>
</comment>